<evidence type="ECO:0000313" key="2">
    <source>
        <dbReference type="WBParaSite" id="nRc.2.0.1.t43927-RA"/>
    </source>
</evidence>
<evidence type="ECO:0000313" key="1">
    <source>
        <dbReference type="Proteomes" id="UP000887565"/>
    </source>
</evidence>
<organism evidence="1 2">
    <name type="scientific">Romanomermis culicivorax</name>
    <name type="common">Nematode worm</name>
    <dbReference type="NCBI Taxonomy" id="13658"/>
    <lineage>
        <taxon>Eukaryota</taxon>
        <taxon>Metazoa</taxon>
        <taxon>Ecdysozoa</taxon>
        <taxon>Nematoda</taxon>
        <taxon>Enoplea</taxon>
        <taxon>Dorylaimia</taxon>
        <taxon>Mermithida</taxon>
        <taxon>Mermithoidea</taxon>
        <taxon>Mermithidae</taxon>
        <taxon>Romanomermis</taxon>
    </lineage>
</organism>
<accession>A0A915KYA6</accession>
<keyword evidence="1" id="KW-1185">Reference proteome</keyword>
<sequence>MDKRCLTIIFRLGKNSSTTFCPVDKSFFRSPRFHFICKPFYLRKQLSRVVNRRVVPVVVLDDPKQPSIVIRIAPTRIAPLYPALLIVTTVRNWIKMRTLKKKGRKEVYDCSKGEEMQTIVDVMRNTIRGLVFNKRKSRQDFTFKKESTRSNFGCRQRFGAQGAPYGVAVRLLDCGAGDRYIFVRWRESVAFFVKTQHLERNVDMLAFVLLM</sequence>
<dbReference type="AlphaFoldDB" id="A0A915KYA6"/>
<dbReference type="Proteomes" id="UP000887565">
    <property type="component" value="Unplaced"/>
</dbReference>
<reference evidence="2" key="1">
    <citation type="submission" date="2022-11" db="UniProtKB">
        <authorList>
            <consortium name="WormBaseParasite"/>
        </authorList>
    </citation>
    <scope>IDENTIFICATION</scope>
</reference>
<protein>
    <submittedName>
        <fullName evidence="2">Uncharacterized protein</fullName>
    </submittedName>
</protein>
<dbReference type="WBParaSite" id="nRc.2.0.1.t43927-RA">
    <property type="protein sequence ID" value="nRc.2.0.1.t43927-RA"/>
    <property type="gene ID" value="nRc.2.0.1.g43927"/>
</dbReference>
<proteinExistence type="predicted"/>
<name>A0A915KYA6_ROMCU</name>